<comment type="caution">
    <text evidence="1">The sequence shown here is derived from an EMBL/GenBank/DDBJ whole genome shotgun (WGS) entry which is preliminary data.</text>
</comment>
<accession>A0ACC0WFI8</accession>
<reference evidence="1 2" key="1">
    <citation type="journal article" date="2022" name="bioRxiv">
        <title>The genome of the oomycete Peronosclerospora sorghi, a cosmopolitan pathogen of maize and sorghum, is inflated with dispersed pseudogenes.</title>
        <authorList>
            <person name="Fletcher K."/>
            <person name="Martin F."/>
            <person name="Isakeit T."/>
            <person name="Cavanaugh K."/>
            <person name="Magill C."/>
            <person name="Michelmore R."/>
        </authorList>
    </citation>
    <scope>NUCLEOTIDE SEQUENCE [LARGE SCALE GENOMIC DNA]</scope>
    <source>
        <strain evidence="1">P6</strain>
    </source>
</reference>
<sequence length="105" mass="11699">MVQGIIEISPTLGFEIQTVECKESYWRNYVEQELPGATLLIFANKQDFPRALSSAEIADALSLRPAQFASRHWKIISCSAATGDGLAHGIEWLVNDVSSRIFLME</sequence>
<protein>
    <submittedName>
        <fullName evidence="1">Uncharacterized protein</fullName>
    </submittedName>
</protein>
<keyword evidence="2" id="KW-1185">Reference proteome</keyword>
<proteinExistence type="predicted"/>
<evidence type="ECO:0000313" key="2">
    <source>
        <dbReference type="Proteomes" id="UP001163321"/>
    </source>
</evidence>
<organism evidence="1 2">
    <name type="scientific">Peronosclerospora sorghi</name>
    <dbReference type="NCBI Taxonomy" id="230839"/>
    <lineage>
        <taxon>Eukaryota</taxon>
        <taxon>Sar</taxon>
        <taxon>Stramenopiles</taxon>
        <taxon>Oomycota</taxon>
        <taxon>Peronosporomycetes</taxon>
        <taxon>Peronosporales</taxon>
        <taxon>Peronosporaceae</taxon>
        <taxon>Peronosclerospora</taxon>
    </lineage>
</organism>
<dbReference type="Proteomes" id="UP001163321">
    <property type="component" value="Chromosome 13"/>
</dbReference>
<gene>
    <name evidence="1" type="ORF">PsorP6_012552</name>
</gene>
<evidence type="ECO:0000313" key="1">
    <source>
        <dbReference type="EMBL" id="KAI9917504.1"/>
    </source>
</evidence>
<name>A0ACC0WFI8_9STRA</name>
<dbReference type="EMBL" id="CM047592">
    <property type="protein sequence ID" value="KAI9917504.1"/>
    <property type="molecule type" value="Genomic_DNA"/>
</dbReference>